<dbReference type="Pfam" id="PF16819">
    <property type="entry name" value="DUF5074"/>
    <property type="match status" value="1"/>
</dbReference>
<dbReference type="AlphaFoldDB" id="A0A085ZKN6"/>
<dbReference type="SUPFAM" id="SSF50969">
    <property type="entry name" value="YVTN repeat-like/Quinoprotein amine dehydrogenase"/>
    <property type="match status" value="1"/>
</dbReference>
<dbReference type="InterPro" id="IPR011044">
    <property type="entry name" value="Quino_amine_DH_bsu"/>
</dbReference>
<comment type="caution">
    <text evidence="2">The sequence shown here is derived from an EMBL/GenBank/DDBJ whole genome shotgun (WGS) entry which is preliminary data.</text>
</comment>
<feature type="signal peptide" evidence="1">
    <location>
        <begin position="1"/>
        <end position="19"/>
    </location>
</feature>
<keyword evidence="1" id="KW-0732">Signal</keyword>
<dbReference type="eggNOG" id="COG3391">
    <property type="taxonomic scope" value="Bacteria"/>
</dbReference>
<sequence length="356" mass="38142">MKKLNKLFLAVIVSSAFFASCSSDDDNTPAVARGNYDGGLFIVNEGNNGTTNGTISFLSSDLKIENNVFTLVNSDKISGDTPQSIGINGDFAYIITNGSNKIELVNRFTFKSIATITTGLNNPRFIAFANGKGYVTNWGEPGSPTDDYVAVLDLTTNTVTSKIPVAEGPEKIIQNDAKLYVAHKGGWNQGNSLTIISAVTNTVTSNLTVGDVPSSLVKDNGTLYILCDGKPYYADVETAGKIVKLNLSTNTITSTINFPEKTHPGFLDIENSKLYYTIGTDVYSTAVSATTLPAASIFKASKVTNLYGFAVKNNQIYFADAVNYSDDGDIYIYSLTGTLSNTFGVGITPNGFYFNN</sequence>
<accession>A0A085ZKN6</accession>
<dbReference type="PROSITE" id="PS51257">
    <property type="entry name" value="PROKAR_LIPOPROTEIN"/>
    <property type="match status" value="1"/>
</dbReference>
<keyword evidence="3" id="KW-1185">Reference proteome</keyword>
<dbReference type="PANTHER" id="PTHR47197">
    <property type="entry name" value="PROTEIN NIRF"/>
    <property type="match status" value="1"/>
</dbReference>
<dbReference type="Gene3D" id="2.130.10.10">
    <property type="entry name" value="YVTN repeat-like/Quinoprotein amine dehydrogenase"/>
    <property type="match status" value="1"/>
</dbReference>
<evidence type="ECO:0008006" key="4">
    <source>
        <dbReference type="Google" id="ProtNLM"/>
    </source>
</evidence>
<organism evidence="2 3">
    <name type="scientific">Flavobacterium reichenbachii</name>
    <dbReference type="NCBI Taxonomy" id="362418"/>
    <lineage>
        <taxon>Bacteria</taxon>
        <taxon>Pseudomonadati</taxon>
        <taxon>Bacteroidota</taxon>
        <taxon>Flavobacteriia</taxon>
        <taxon>Flavobacteriales</taxon>
        <taxon>Flavobacteriaceae</taxon>
        <taxon>Flavobacterium</taxon>
    </lineage>
</organism>
<dbReference type="STRING" id="362418.IW19_05415"/>
<dbReference type="SUPFAM" id="SSF63825">
    <property type="entry name" value="YWTD domain"/>
    <property type="match status" value="1"/>
</dbReference>
<name>A0A085ZKN6_9FLAO</name>
<dbReference type="InterPro" id="IPR051200">
    <property type="entry name" value="Host-pathogen_enzymatic-act"/>
</dbReference>
<proteinExistence type="predicted"/>
<gene>
    <name evidence="2" type="ORF">IW19_05415</name>
</gene>
<dbReference type="PANTHER" id="PTHR47197:SF3">
    <property type="entry name" value="DIHYDRO-HEME D1 DEHYDROGENASE"/>
    <property type="match status" value="1"/>
</dbReference>
<dbReference type="EMBL" id="JPRL01000001">
    <property type="protein sequence ID" value="KFF05000.1"/>
    <property type="molecule type" value="Genomic_DNA"/>
</dbReference>
<evidence type="ECO:0000313" key="3">
    <source>
        <dbReference type="Proteomes" id="UP000028715"/>
    </source>
</evidence>
<dbReference type="InterPro" id="IPR015943">
    <property type="entry name" value="WD40/YVTN_repeat-like_dom_sf"/>
</dbReference>
<feature type="chain" id="PRO_5001801357" description="Lipoprotein" evidence="1">
    <location>
        <begin position="20"/>
        <end position="356"/>
    </location>
</feature>
<dbReference type="OrthoDB" id="9773938at2"/>
<evidence type="ECO:0000313" key="2">
    <source>
        <dbReference type="EMBL" id="KFF05000.1"/>
    </source>
</evidence>
<dbReference type="InterPro" id="IPR031815">
    <property type="entry name" value="DUF5074"/>
</dbReference>
<protein>
    <recommendedName>
        <fullName evidence="4">Lipoprotein</fullName>
    </recommendedName>
</protein>
<evidence type="ECO:0000256" key="1">
    <source>
        <dbReference type="SAM" id="SignalP"/>
    </source>
</evidence>
<reference evidence="2 3" key="1">
    <citation type="submission" date="2014-07" db="EMBL/GenBank/DDBJ databases">
        <title>Genome of Flavobacterium reichenbachii LMG 25512.</title>
        <authorList>
            <person name="Stropko S.J."/>
            <person name="Pipes S.E."/>
            <person name="Newman J.D."/>
        </authorList>
    </citation>
    <scope>NUCLEOTIDE SEQUENCE [LARGE SCALE GENOMIC DNA]</scope>
    <source>
        <strain evidence="2 3">LMG 25512</strain>
    </source>
</reference>
<dbReference type="Proteomes" id="UP000028715">
    <property type="component" value="Unassembled WGS sequence"/>
</dbReference>
<dbReference type="RefSeq" id="WP_035682000.1">
    <property type="nucleotide sequence ID" value="NZ_JPRL01000001.1"/>
</dbReference>